<protein>
    <submittedName>
        <fullName evidence="1">Uncharacterized protein</fullName>
    </submittedName>
</protein>
<name>A0A9D7E2U6_9PROT</name>
<reference evidence="1" key="1">
    <citation type="submission" date="2020-10" db="EMBL/GenBank/DDBJ databases">
        <title>Connecting structure to function with the recovery of over 1000 high-quality activated sludge metagenome-assembled genomes encoding full-length rRNA genes using long-read sequencing.</title>
        <authorList>
            <person name="Singleton C.M."/>
            <person name="Petriglieri F."/>
            <person name="Kristensen J.M."/>
            <person name="Kirkegaard R.H."/>
            <person name="Michaelsen T.Y."/>
            <person name="Andersen M.H."/>
            <person name="Karst S.M."/>
            <person name="Dueholm M.S."/>
            <person name="Nielsen P.H."/>
            <person name="Albertsen M."/>
        </authorList>
    </citation>
    <scope>NUCLEOTIDE SEQUENCE</scope>
    <source>
        <strain evidence="1">Bjer_18-Q3-R1-45_BAT3C.347</strain>
    </source>
</reference>
<organism evidence="1 2">
    <name type="scientific">Candidatus Methylophosphatis roskildensis</name>
    <dbReference type="NCBI Taxonomy" id="2899263"/>
    <lineage>
        <taxon>Bacteria</taxon>
        <taxon>Pseudomonadati</taxon>
        <taxon>Pseudomonadota</taxon>
        <taxon>Betaproteobacteria</taxon>
        <taxon>Nitrosomonadales</taxon>
        <taxon>Sterolibacteriaceae</taxon>
        <taxon>Candidatus Methylophosphatis</taxon>
    </lineage>
</organism>
<dbReference type="EMBL" id="JADJEV010000003">
    <property type="protein sequence ID" value="MBK6973124.1"/>
    <property type="molecule type" value="Genomic_DNA"/>
</dbReference>
<gene>
    <name evidence="1" type="ORF">IPH26_09325</name>
</gene>
<sequence length="150" mass="16721">MKRPPRFRLRFRPSRPTFQEISLDEACRFAGEEGLSVGWFGLRPMAFGEFDPSGNLCGAVIAARPRCGALDDGVTLEVQAILHREVGRRRALLAGAMAIVRQCGFTRMLIGERAGRHIDLEAIGFMTLLAENPRSDALLGRVLRWGERIK</sequence>
<evidence type="ECO:0000313" key="2">
    <source>
        <dbReference type="Proteomes" id="UP000807785"/>
    </source>
</evidence>
<dbReference type="Proteomes" id="UP000807785">
    <property type="component" value="Unassembled WGS sequence"/>
</dbReference>
<proteinExistence type="predicted"/>
<dbReference type="AlphaFoldDB" id="A0A9D7E2U6"/>
<evidence type="ECO:0000313" key="1">
    <source>
        <dbReference type="EMBL" id="MBK6973124.1"/>
    </source>
</evidence>
<comment type="caution">
    <text evidence="1">The sequence shown here is derived from an EMBL/GenBank/DDBJ whole genome shotgun (WGS) entry which is preliminary data.</text>
</comment>
<accession>A0A9D7E2U6</accession>